<evidence type="ECO:0000313" key="11">
    <source>
        <dbReference type="EMBL" id="ACV78679.1"/>
    </source>
</evidence>
<dbReference type="HOGENOM" id="CLU_010194_10_1_11"/>
<dbReference type="NCBIfam" id="NF005908">
    <property type="entry name" value="PRK07889.1"/>
    <property type="match status" value="1"/>
</dbReference>
<evidence type="ECO:0000256" key="10">
    <source>
        <dbReference type="PIRSR" id="PIRSR000094-3"/>
    </source>
</evidence>
<feature type="binding site" evidence="10">
    <location>
        <position position="97"/>
    </location>
    <ligand>
        <name>NAD(+)</name>
        <dbReference type="ChEBI" id="CHEBI:57540"/>
    </ligand>
</feature>
<keyword evidence="3 8" id="KW-0444">Lipid biosynthesis</keyword>
<dbReference type="EC" id="1.3.1.9" evidence="8"/>
<dbReference type="RefSeq" id="WP_015747569.1">
    <property type="nucleotide sequence ID" value="NC_013235.1"/>
</dbReference>
<keyword evidence="5 8" id="KW-0560">Oxidoreductase</keyword>
<keyword evidence="7 8" id="KW-0275">Fatty acid biosynthesis</keyword>
<feature type="binding site" evidence="9">
    <location>
        <position position="100"/>
    </location>
    <ligand>
        <name>substrate</name>
    </ligand>
</feature>
<evidence type="ECO:0000256" key="5">
    <source>
        <dbReference type="ARBA" id="ARBA00023002"/>
    </source>
</evidence>
<evidence type="ECO:0000313" key="12">
    <source>
        <dbReference type="Proteomes" id="UP000002218"/>
    </source>
</evidence>
<feature type="binding site" evidence="10">
    <location>
        <position position="19"/>
    </location>
    <ligand>
        <name>NAD(+)</name>
        <dbReference type="ChEBI" id="CHEBI:57540"/>
    </ligand>
</feature>
<reference evidence="12" key="1">
    <citation type="submission" date="2009-09" db="EMBL/GenBank/DDBJ databases">
        <title>The complete genome of Nakamurella multipartita DSM 44233.</title>
        <authorList>
            <consortium name="US DOE Joint Genome Institute (JGI-PGF)"/>
            <person name="Lucas S."/>
            <person name="Copeland A."/>
            <person name="Lapidus A."/>
            <person name="Glavina del Rio T."/>
            <person name="Dalin E."/>
            <person name="Tice H."/>
            <person name="Bruce D."/>
            <person name="Goodwin L."/>
            <person name="Pitluck S."/>
            <person name="Kyrpides N."/>
            <person name="Mavromatis K."/>
            <person name="Ivanova N."/>
            <person name="Ovchinnikova G."/>
            <person name="Sims D."/>
            <person name="Meincke L."/>
            <person name="Brettin T."/>
            <person name="Detter J.C."/>
            <person name="Han C."/>
            <person name="Larimer F."/>
            <person name="Land M."/>
            <person name="Hauser L."/>
            <person name="Markowitz V."/>
            <person name="Cheng J.-F."/>
            <person name="Hugenholtz P."/>
            <person name="Woyke T."/>
            <person name="Wu D."/>
            <person name="Klenk H.-P."/>
            <person name="Eisen J.A."/>
        </authorList>
    </citation>
    <scope>NUCLEOTIDE SEQUENCE [LARGE SCALE GENOMIC DNA]</scope>
    <source>
        <strain evidence="12">ATCC 700099 / DSM 44233 / CIP 104796 / JCM 9543 / NBRC 105858 / Y-104</strain>
    </source>
</reference>
<evidence type="ECO:0000256" key="4">
    <source>
        <dbReference type="ARBA" id="ARBA00022832"/>
    </source>
</evidence>
<dbReference type="SUPFAM" id="SSF51735">
    <property type="entry name" value="NAD(P)-binding Rossmann-fold domains"/>
    <property type="match status" value="1"/>
</dbReference>
<evidence type="ECO:0000256" key="3">
    <source>
        <dbReference type="ARBA" id="ARBA00022516"/>
    </source>
</evidence>
<organism evidence="11 12">
    <name type="scientific">Nakamurella multipartita (strain ATCC 700099 / DSM 44233 / CIP 104796 / JCM 9543 / NBRC 105858 / Y-104)</name>
    <name type="common">Microsphaera multipartita</name>
    <dbReference type="NCBI Taxonomy" id="479431"/>
    <lineage>
        <taxon>Bacteria</taxon>
        <taxon>Bacillati</taxon>
        <taxon>Actinomycetota</taxon>
        <taxon>Actinomycetes</taxon>
        <taxon>Nakamurellales</taxon>
        <taxon>Nakamurellaceae</taxon>
        <taxon>Nakamurella</taxon>
    </lineage>
</organism>
<keyword evidence="8 10" id="KW-0520">NAD</keyword>
<dbReference type="Proteomes" id="UP000002218">
    <property type="component" value="Chromosome"/>
</dbReference>
<evidence type="ECO:0000256" key="8">
    <source>
        <dbReference type="PIRNR" id="PIRNR000094"/>
    </source>
</evidence>
<dbReference type="EMBL" id="CP001737">
    <property type="protein sequence ID" value="ACV78679.1"/>
    <property type="molecule type" value="Genomic_DNA"/>
</dbReference>
<dbReference type="Gene3D" id="3.40.50.720">
    <property type="entry name" value="NAD(P)-binding Rossmann-like Domain"/>
    <property type="match status" value="1"/>
</dbReference>
<sequence length="270" mass="28240">MADHLGSDLLAGKNLLITGIITEASMAFHTARLAQQQGANVVLTGYGRLSLVERIAKRLPAPAPVVELDVTDKAQLDSLADRVGEHVNRLDGVLHSIGFAPATALGGDFLDCPWEDVATTVHTSAYSLKSLAVAALPLMTDGGSIVGLDFDARQAWPAYDWMGVAKAALESVTRYLARDLGPMGIRVNLVSAGPIKTIAAKSIPGFVDLENGWSTRAPLGWDTSDPTPVARAAVALLSDLFPATSGSMVMVDGGFHALGFGKKEVAAPAE</sequence>
<comment type="similarity">
    <text evidence="2 8">Belongs to the short-chain dehydrogenases/reductases (SDR) family. FabI subfamily.</text>
</comment>
<dbReference type="UniPathway" id="UPA00915"/>
<evidence type="ECO:0000256" key="6">
    <source>
        <dbReference type="ARBA" id="ARBA00023098"/>
    </source>
</evidence>
<keyword evidence="12" id="KW-1185">Reference proteome</keyword>
<dbReference type="PIRSF" id="PIRSF000094">
    <property type="entry name" value="Enoyl-ACP_rdct"/>
    <property type="match status" value="1"/>
</dbReference>
<dbReference type="GO" id="GO:0004318">
    <property type="term" value="F:enoyl-[acyl-carrier-protein] reductase (NADH) activity"/>
    <property type="evidence" value="ECO:0007669"/>
    <property type="project" value="UniProtKB-EC"/>
</dbReference>
<keyword evidence="4" id="KW-0276">Fatty acid metabolism</keyword>
<dbReference type="KEGG" id="nml:Namu_2302"/>
<dbReference type="InterPro" id="IPR036291">
    <property type="entry name" value="NAD(P)-bd_dom_sf"/>
</dbReference>
<keyword evidence="6" id="KW-0443">Lipid metabolism</keyword>
<dbReference type="GO" id="GO:0006633">
    <property type="term" value="P:fatty acid biosynthetic process"/>
    <property type="evidence" value="ECO:0007669"/>
    <property type="project" value="UniProtKB-KW"/>
</dbReference>
<protein>
    <recommendedName>
        <fullName evidence="8">Enoyl-[acyl-carrier-protein] reductase [NADH]</fullName>
        <ecNumber evidence="8">1.3.1.9</ecNumber>
    </recommendedName>
</protein>
<reference evidence="11 12" key="2">
    <citation type="journal article" date="2010" name="Stand. Genomic Sci.">
        <title>Complete genome sequence of Nakamurella multipartita type strain (Y-104).</title>
        <authorList>
            <person name="Tice H."/>
            <person name="Mayilraj S."/>
            <person name="Sims D."/>
            <person name="Lapidus A."/>
            <person name="Nolan M."/>
            <person name="Lucas S."/>
            <person name="Glavina Del Rio T."/>
            <person name="Copeland A."/>
            <person name="Cheng J.F."/>
            <person name="Meincke L."/>
            <person name="Bruce D."/>
            <person name="Goodwin L."/>
            <person name="Pitluck S."/>
            <person name="Ivanova N."/>
            <person name="Mavromatis K."/>
            <person name="Ovchinnikova G."/>
            <person name="Pati A."/>
            <person name="Chen A."/>
            <person name="Palaniappan K."/>
            <person name="Land M."/>
            <person name="Hauser L."/>
            <person name="Chang Y.J."/>
            <person name="Jeffries C.D."/>
            <person name="Detter J.C."/>
            <person name="Brettin T."/>
            <person name="Rohde M."/>
            <person name="Goker M."/>
            <person name="Bristow J."/>
            <person name="Eisen J.A."/>
            <person name="Markowitz V."/>
            <person name="Hugenholtz P."/>
            <person name="Kyrpides N.C."/>
            <person name="Klenk H.P."/>
            <person name="Chen F."/>
        </authorList>
    </citation>
    <scope>NUCLEOTIDE SEQUENCE [LARGE SCALE GENOMIC DNA]</scope>
    <source>
        <strain evidence="12">ATCC 700099 / DSM 44233 / CIP 104796 / JCM 9543 / NBRC 105858 / Y-104</strain>
    </source>
</reference>
<comment type="pathway">
    <text evidence="1">Lipid metabolism.</text>
</comment>
<evidence type="ECO:0000256" key="9">
    <source>
        <dbReference type="PIRSR" id="PIRSR000094-2"/>
    </source>
</evidence>
<name>C8XKB7_NAKMY</name>
<evidence type="ECO:0000256" key="2">
    <source>
        <dbReference type="ARBA" id="ARBA00009233"/>
    </source>
</evidence>
<gene>
    <name evidence="11" type="ordered locus">Namu_2302</name>
</gene>
<dbReference type="Pfam" id="PF13561">
    <property type="entry name" value="adh_short_C2"/>
    <property type="match status" value="1"/>
</dbReference>
<dbReference type="OrthoDB" id="9803628at2"/>
<feature type="binding site" evidence="10">
    <location>
        <begin position="69"/>
        <end position="70"/>
    </location>
    <ligand>
        <name>NAD(+)</name>
        <dbReference type="ChEBI" id="CHEBI:57540"/>
    </ligand>
</feature>
<accession>C8XKB7</accession>
<comment type="catalytic activity">
    <reaction evidence="8">
        <text>a 2,3-saturated acyl-[ACP] + NAD(+) = a (2E)-enoyl-[ACP] + NADH + H(+)</text>
        <dbReference type="Rhea" id="RHEA:10240"/>
        <dbReference type="Rhea" id="RHEA-COMP:9925"/>
        <dbReference type="Rhea" id="RHEA-COMP:9926"/>
        <dbReference type="ChEBI" id="CHEBI:15378"/>
        <dbReference type="ChEBI" id="CHEBI:57540"/>
        <dbReference type="ChEBI" id="CHEBI:57945"/>
        <dbReference type="ChEBI" id="CHEBI:78784"/>
        <dbReference type="ChEBI" id="CHEBI:78785"/>
        <dbReference type="EC" id="1.3.1.9"/>
    </reaction>
</comment>
<dbReference type="InterPro" id="IPR014358">
    <property type="entry name" value="Enoyl-ACP_Rdtase_NADH"/>
</dbReference>
<dbReference type="PANTHER" id="PTHR43159">
    <property type="entry name" value="ENOYL-[ACYL-CARRIER-PROTEIN] REDUCTASE"/>
    <property type="match status" value="1"/>
</dbReference>
<evidence type="ECO:0000256" key="7">
    <source>
        <dbReference type="ARBA" id="ARBA00023160"/>
    </source>
</evidence>
<feature type="binding site" evidence="10">
    <location>
        <begin position="195"/>
        <end position="199"/>
    </location>
    <ligand>
        <name>NAD(+)</name>
        <dbReference type="ChEBI" id="CHEBI:57540"/>
    </ligand>
</feature>
<dbReference type="FunCoup" id="C8XKB7">
    <property type="interactions" value="162"/>
</dbReference>
<dbReference type="PANTHER" id="PTHR43159:SF2">
    <property type="entry name" value="ENOYL-[ACYL-CARRIER-PROTEIN] REDUCTASE [NADH], CHLOROPLASTIC"/>
    <property type="match status" value="1"/>
</dbReference>
<feature type="binding site" evidence="10">
    <location>
        <position position="166"/>
    </location>
    <ligand>
        <name>NAD(+)</name>
        <dbReference type="ChEBI" id="CHEBI:57540"/>
    </ligand>
</feature>
<evidence type="ECO:0000256" key="1">
    <source>
        <dbReference type="ARBA" id="ARBA00005189"/>
    </source>
</evidence>
<dbReference type="InterPro" id="IPR002347">
    <property type="entry name" value="SDR_fam"/>
</dbReference>
<dbReference type="InParanoid" id="C8XKB7"/>
<dbReference type="eggNOG" id="COG0623">
    <property type="taxonomic scope" value="Bacteria"/>
</dbReference>
<dbReference type="AlphaFoldDB" id="C8XKB7"/>
<proteinExistence type="inferred from homology"/>
<dbReference type="STRING" id="479431.Namu_2302"/>